<dbReference type="Pfam" id="PF02373">
    <property type="entry name" value="JmjC"/>
    <property type="match status" value="1"/>
</dbReference>
<feature type="compositionally biased region" description="Basic and acidic residues" evidence="4">
    <location>
        <begin position="516"/>
        <end position="534"/>
    </location>
</feature>
<feature type="region of interest" description="Disordered" evidence="4">
    <location>
        <begin position="1110"/>
        <end position="1226"/>
    </location>
</feature>
<feature type="compositionally biased region" description="Acidic residues" evidence="4">
    <location>
        <begin position="1432"/>
        <end position="1447"/>
    </location>
</feature>
<feature type="region of interest" description="Disordered" evidence="4">
    <location>
        <begin position="1013"/>
        <end position="1051"/>
    </location>
</feature>
<keyword evidence="2" id="KW-0539">Nucleus</keyword>
<dbReference type="FunFam" id="1.10.150.60:FF:000012">
    <property type="entry name" value="Blast:Protein Jumonji"/>
    <property type="match status" value="1"/>
</dbReference>
<dbReference type="InterPro" id="IPR036431">
    <property type="entry name" value="ARID_dom_sf"/>
</dbReference>
<feature type="coiled-coil region" evidence="3">
    <location>
        <begin position="1825"/>
        <end position="1852"/>
    </location>
</feature>
<feature type="region of interest" description="Disordered" evidence="4">
    <location>
        <begin position="241"/>
        <end position="340"/>
    </location>
</feature>
<dbReference type="PANTHER" id="PTHR10694">
    <property type="entry name" value="LYSINE-SPECIFIC DEMETHYLASE"/>
    <property type="match status" value="1"/>
</dbReference>
<feature type="compositionally biased region" description="Polar residues" evidence="4">
    <location>
        <begin position="1204"/>
        <end position="1226"/>
    </location>
</feature>
<dbReference type="GO" id="GO:0000785">
    <property type="term" value="C:chromatin"/>
    <property type="evidence" value="ECO:0007669"/>
    <property type="project" value="TreeGrafter"/>
</dbReference>
<dbReference type="InterPro" id="IPR003347">
    <property type="entry name" value="JmjC_dom"/>
</dbReference>
<feature type="compositionally biased region" description="Polar residues" evidence="4">
    <location>
        <begin position="1121"/>
        <end position="1130"/>
    </location>
</feature>
<dbReference type="PANTHER" id="PTHR10694:SF113">
    <property type="entry name" value="PROTEIN JUMONJI"/>
    <property type="match status" value="1"/>
</dbReference>
<comment type="subcellular location">
    <subcellularLocation>
        <location evidence="1">Nucleus</location>
    </subcellularLocation>
</comment>
<dbReference type="PROSITE" id="PS51183">
    <property type="entry name" value="JMJN"/>
    <property type="match status" value="1"/>
</dbReference>
<dbReference type="GO" id="GO:0003677">
    <property type="term" value="F:DNA binding"/>
    <property type="evidence" value="ECO:0007669"/>
    <property type="project" value="InterPro"/>
</dbReference>
<feature type="region of interest" description="Disordered" evidence="4">
    <location>
        <begin position="461"/>
        <end position="656"/>
    </location>
</feature>
<dbReference type="Pfam" id="PF02928">
    <property type="entry name" value="zf-C5HC2"/>
    <property type="match status" value="1"/>
</dbReference>
<dbReference type="SMART" id="SM00545">
    <property type="entry name" value="JmjN"/>
    <property type="match status" value="1"/>
</dbReference>
<dbReference type="SMART" id="SM00501">
    <property type="entry name" value="BRIGHT"/>
    <property type="match status" value="1"/>
</dbReference>
<keyword evidence="3" id="KW-0175">Coiled coil</keyword>
<feature type="region of interest" description="Disordered" evidence="4">
    <location>
        <begin position="854"/>
        <end position="922"/>
    </location>
</feature>
<dbReference type="SUPFAM" id="SSF46774">
    <property type="entry name" value="ARID-like"/>
    <property type="match status" value="1"/>
</dbReference>
<dbReference type="InterPro" id="IPR003349">
    <property type="entry name" value="JmjN"/>
</dbReference>
<dbReference type="GO" id="GO:0010468">
    <property type="term" value="P:regulation of gene expression"/>
    <property type="evidence" value="ECO:0007669"/>
    <property type="project" value="TreeGrafter"/>
</dbReference>
<feature type="domain" description="JmjC" evidence="7">
    <location>
        <begin position="1529"/>
        <end position="1694"/>
    </location>
</feature>
<evidence type="ECO:0000256" key="3">
    <source>
        <dbReference type="SAM" id="Coils"/>
    </source>
</evidence>
<evidence type="ECO:0000256" key="2">
    <source>
        <dbReference type="ARBA" id="ARBA00023242"/>
    </source>
</evidence>
<dbReference type="GO" id="GO:0006338">
    <property type="term" value="P:chromatin remodeling"/>
    <property type="evidence" value="ECO:0007669"/>
    <property type="project" value="TreeGrafter"/>
</dbReference>
<feature type="compositionally biased region" description="Polar residues" evidence="4">
    <location>
        <begin position="544"/>
        <end position="553"/>
    </location>
</feature>
<protein>
    <submittedName>
        <fullName evidence="8">Jarid2 protein</fullName>
    </submittedName>
</protein>
<dbReference type="InterPro" id="IPR004198">
    <property type="entry name" value="Znf_C5HC2"/>
</dbReference>
<feature type="compositionally biased region" description="Polar residues" evidence="4">
    <location>
        <begin position="502"/>
        <end position="514"/>
    </location>
</feature>
<feature type="region of interest" description="Disordered" evidence="4">
    <location>
        <begin position="937"/>
        <end position="979"/>
    </location>
</feature>
<proteinExistence type="predicted"/>
<feature type="compositionally biased region" description="Basic and acidic residues" evidence="4">
    <location>
        <begin position="101"/>
        <end position="110"/>
    </location>
</feature>
<feature type="compositionally biased region" description="Polar residues" evidence="4">
    <location>
        <begin position="877"/>
        <end position="886"/>
    </location>
</feature>
<evidence type="ECO:0000259" key="5">
    <source>
        <dbReference type="PROSITE" id="PS51011"/>
    </source>
</evidence>
<evidence type="ECO:0000259" key="6">
    <source>
        <dbReference type="PROSITE" id="PS51183"/>
    </source>
</evidence>
<feature type="compositionally biased region" description="Low complexity" evidence="4">
    <location>
        <begin position="113"/>
        <end position="122"/>
    </location>
</feature>
<organism evidence="8">
    <name type="scientific">Fopius arisanus</name>
    <dbReference type="NCBI Taxonomy" id="64838"/>
    <lineage>
        <taxon>Eukaryota</taxon>
        <taxon>Metazoa</taxon>
        <taxon>Ecdysozoa</taxon>
        <taxon>Arthropoda</taxon>
        <taxon>Hexapoda</taxon>
        <taxon>Insecta</taxon>
        <taxon>Pterygota</taxon>
        <taxon>Neoptera</taxon>
        <taxon>Endopterygota</taxon>
        <taxon>Hymenoptera</taxon>
        <taxon>Apocrita</taxon>
        <taxon>Ichneumonoidea</taxon>
        <taxon>Braconidae</taxon>
        <taxon>Opiinae</taxon>
        <taxon>Fopius</taxon>
    </lineage>
</organism>
<feature type="compositionally biased region" description="Low complexity" evidence="4">
    <location>
        <begin position="1421"/>
        <end position="1431"/>
    </location>
</feature>
<dbReference type="Pfam" id="PF01388">
    <property type="entry name" value="ARID"/>
    <property type="match status" value="1"/>
</dbReference>
<dbReference type="PROSITE" id="PS51184">
    <property type="entry name" value="JMJC"/>
    <property type="match status" value="1"/>
</dbReference>
<reference evidence="8" key="1">
    <citation type="submission" date="2015-01" db="EMBL/GenBank/DDBJ databases">
        <title>Transcriptome Assembly of Fopius arisanus.</title>
        <authorList>
            <person name="Geib S."/>
        </authorList>
    </citation>
    <scope>NUCLEOTIDE SEQUENCE</scope>
</reference>
<dbReference type="SUPFAM" id="SSF51197">
    <property type="entry name" value="Clavaminate synthase-like"/>
    <property type="match status" value="1"/>
</dbReference>
<evidence type="ECO:0000256" key="4">
    <source>
        <dbReference type="SAM" id="MobiDB-lite"/>
    </source>
</evidence>
<gene>
    <name evidence="8" type="primary">Jarid2</name>
    <name evidence="8" type="ORF">g.68467</name>
</gene>
<feature type="compositionally biased region" description="Polar residues" evidence="4">
    <location>
        <begin position="425"/>
        <end position="440"/>
    </location>
</feature>
<feature type="region of interest" description="Disordered" evidence="4">
    <location>
        <begin position="364"/>
        <end position="440"/>
    </location>
</feature>
<feature type="compositionally biased region" description="Basic and acidic residues" evidence="4">
    <location>
        <begin position="621"/>
        <end position="644"/>
    </location>
</feature>
<name>A0A0C9RDU8_9HYME</name>
<feature type="compositionally biased region" description="Basic and acidic residues" evidence="4">
    <location>
        <begin position="1157"/>
        <end position="1172"/>
    </location>
</feature>
<dbReference type="InterPro" id="IPR001606">
    <property type="entry name" value="ARID_dom"/>
</dbReference>
<evidence type="ECO:0000313" key="8">
    <source>
        <dbReference type="EMBL" id="JAG84506.1"/>
    </source>
</evidence>
<feature type="compositionally biased region" description="Polar residues" evidence="4">
    <location>
        <begin position="605"/>
        <end position="615"/>
    </location>
</feature>
<dbReference type="Gene3D" id="1.10.150.60">
    <property type="entry name" value="ARID DNA-binding domain"/>
    <property type="match status" value="1"/>
</dbReference>
<feature type="compositionally biased region" description="Basic and acidic residues" evidence="4">
    <location>
        <begin position="374"/>
        <end position="389"/>
    </location>
</feature>
<dbReference type="GO" id="GO:0005634">
    <property type="term" value="C:nucleus"/>
    <property type="evidence" value="ECO:0007669"/>
    <property type="project" value="UniProtKB-SubCell"/>
</dbReference>
<sequence length="1852" mass="207906">MVLGRNDKRKRKEGDLVDLMDPASTAPKRAKVHAQRKFAQGVATIFSPVPTLVKEKERPKPILVTELITHKRPNTEDFLTFLCFRGTSILPPSLNFFNQGTKKDKQENKQPRRSTPQQTPSSPHTPPPTVSSKTHGEDSKPPSPPKPIPSVSIPSTTKKKFPVIHKTVTVNKYKTATSTVQALKKKYKEQRLAKQRIEQKFKTTVMRTRSAANRPLLKSTKISSNVFLKHIEKKSICLRSSGSLDKGIPKTNKILPKGKKKPLKKKLDEKSESSGDSEDHSIQKRIPKSKNPPVKIPLKDLNKLKSTGKMKLDSVRRVTRSHREAPAPPSNQRPSRKTKEAAAVYMEILSRKLVSPDLDNDDNMSLESFPEIPNARRDSAKKVLSEKKKTLQSGKKILDEDKSSQRTLKTKRPVKNSKYSDSEDNFSVHSDKSNQTSVKTRAITRRTSLVIKSSVIRTLRSAAKSPDQKFDKSLRPTAKQSLNPAKDRKKMRTRRKSDDESPSTSPRRGNSPLKSNPEKQKKLVKKKSEVHSAESDEDLGTVLNRMNKSTKSSKPPAKRSVKSTEVTRKFPPEPVIMIKKMNKILTPKGSDDEGSFRGFSKKSTRNVSSPCSLKMNNDAPKAGKNETDDKIEATEGCHKEKPEEIPQVPEKQSSVPLKSGMTQDLAAAPQFISKKTSISSVTPPQALEKSFIDVPTLQSMGRKERVNMSTEQIEKWLNESSMVKEESKAEMETVINFPFGLDTEKPKLNIPKSNVSSIPSATTPSSCHLSIPTKIQHLVRPVNVAIAKIAEKQLNTIDLSHNHHKLKTESIVLSSTGIATAKASSIPTNRNKINADIKEIIKGRTGKALDVVTEKTSQQVPDTDNESDINSLKVVSDNETATTPSPNDKKKTQSQVRRPFVSRIKERKLSTPNSNAFSPEDESSVYAFKSETETPISTPFRRRVRDNKVESVQEGKKSSETHKSNKNSPLEGNKSDRDIANSIPLKNIPIWTNDGCSTSIAVQINFNDNDPQGLNSFYPVQNRQNSTKNPENTSNEISTQTENTNSNDDDNNTQVFYIPLENVGRNMSQFTSLQGQPLIQGVAVKLGTEGPNGPNQRVLLRAQLVTKPPLTVTRCPPIGTVQPTTRAPQGSTEPVPSTSTSSPPTTPVKTDGTLRGAQHDGENDVAIPEKMKKPSGKSSSTRDTKKKPSEALKTSRQEKRLKKNSTSLNDTESLSSNQSASLGASTSIDKAEARLADAPTFHPTEKDFQDPLEYIEKIRPLAEKYGICKVVPPSNFKPECKVSDDMRFTAYNQYVHRMLHRWGPNVKEMMAIKKYLATQSITLSQPPWIGGMEVDLPHLYQTVQSLGGLKEVIEKKKWQKVADGMKIPKSAQDRVTKLDDIYCKYLLPYDTLSTEEREKLFEDVETEWRRRETKALERLNDSTTSLSSVDSTNDEEEEEDSSDETEECIVKGRNMPLNAFYRIARNTQRMWFGENNTRNQGNESEASSGDVETAFWRHVSERKRHVCVHAASIDSSGRGFGFSVAKNSPFARHPWNLKVLTNNSGSVLRALGPLMGVTIPTIHVGMLFSACCWYRDPHGLPWIEYLHTGAKKIWYGIPNEFNDNFREALSKMVPRFCKNKKIWLPSDTAMVPPEMLVSNGVPLCRTVQEPGQFIIVFPKAFTSSICTGYVVSESVYFAQTTWLGNAEEIFKDLQDSCEPSMFSFERLMFSIINDSRSHIDILKQILPVMMKIREKELHYRQQLEYYGLSKKEKLPLPDNGKRKKAVKVKEDDGDFECETCRMNLFVSLMNNSQDDSTYCLPHALQLLSHKKQVLKYCTLKYTYSEDELDDLIHKLEDRIEAKSKKKSAKQSD</sequence>
<evidence type="ECO:0000259" key="7">
    <source>
        <dbReference type="PROSITE" id="PS51184"/>
    </source>
</evidence>
<dbReference type="SMART" id="SM01014">
    <property type="entry name" value="ARID"/>
    <property type="match status" value="1"/>
</dbReference>
<feature type="compositionally biased region" description="Polar residues" evidence="4">
    <location>
        <begin position="1013"/>
        <end position="1037"/>
    </location>
</feature>
<accession>A0A0C9RDU8</accession>
<dbReference type="Pfam" id="PF02375">
    <property type="entry name" value="JmjN"/>
    <property type="match status" value="1"/>
</dbReference>
<feature type="compositionally biased region" description="Basic and acidic residues" evidence="4">
    <location>
        <begin position="310"/>
        <end position="325"/>
    </location>
</feature>
<dbReference type="CDD" id="cd16870">
    <property type="entry name" value="ARID_JARD2"/>
    <property type="match status" value="1"/>
</dbReference>
<feature type="compositionally biased region" description="Basic and acidic residues" evidence="4">
    <location>
        <begin position="946"/>
        <end position="963"/>
    </location>
</feature>
<feature type="region of interest" description="Disordered" evidence="4">
    <location>
        <begin position="1419"/>
        <end position="1448"/>
    </location>
</feature>
<dbReference type="PROSITE" id="PS51011">
    <property type="entry name" value="ARID"/>
    <property type="match status" value="1"/>
</dbReference>
<dbReference type="SMART" id="SM00558">
    <property type="entry name" value="JmjC"/>
    <property type="match status" value="1"/>
</dbReference>
<feature type="region of interest" description="Disordered" evidence="4">
    <location>
        <begin position="94"/>
        <end position="155"/>
    </location>
</feature>
<feature type="compositionally biased region" description="Basic and acidic residues" evidence="4">
    <location>
        <begin position="265"/>
        <end position="282"/>
    </location>
</feature>
<feature type="compositionally biased region" description="Basic and acidic residues" evidence="4">
    <location>
        <begin position="1180"/>
        <end position="1198"/>
    </location>
</feature>
<evidence type="ECO:0000256" key="1">
    <source>
        <dbReference type="ARBA" id="ARBA00004123"/>
    </source>
</evidence>
<feature type="domain" description="JmjN" evidence="6">
    <location>
        <begin position="1238"/>
        <end position="1279"/>
    </location>
</feature>
<dbReference type="Gene3D" id="2.60.120.650">
    <property type="entry name" value="Cupin"/>
    <property type="match status" value="1"/>
</dbReference>
<feature type="compositionally biased region" description="Low complexity" evidence="4">
    <location>
        <begin position="1131"/>
        <end position="1143"/>
    </location>
</feature>
<feature type="domain" description="ARID" evidence="5">
    <location>
        <begin position="1302"/>
        <end position="1394"/>
    </location>
</feature>
<dbReference type="EMBL" id="GBYB01014739">
    <property type="protein sequence ID" value="JAG84506.1"/>
    <property type="molecule type" value="Transcribed_RNA"/>
</dbReference>